<dbReference type="GO" id="GO:0006310">
    <property type="term" value="P:DNA recombination"/>
    <property type="evidence" value="ECO:0007669"/>
    <property type="project" value="InterPro"/>
</dbReference>
<dbReference type="GO" id="GO:0043590">
    <property type="term" value="C:bacterial nucleoid"/>
    <property type="evidence" value="ECO:0007669"/>
    <property type="project" value="TreeGrafter"/>
</dbReference>
<dbReference type="SUPFAM" id="SSF52540">
    <property type="entry name" value="P-loop containing nucleoside triphosphate hydrolases"/>
    <property type="match status" value="2"/>
</dbReference>
<keyword evidence="4" id="KW-0547">Nucleotide-binding</keyword>
<feature type="coiled-coil region" evidence="10">
    <location>
        <begin position="168"/>
        <end position="195"/>
    </location>
</feature>
<keyword evidence="10" id="KW-0175">Coiled coil</keyword>
<evidence type="ECO:0000259" key="11">
    <source>
        <dbReference type="Pfam" id="PF02463"/>
    </source>
</evidence>
<dbReference type="FunFam" id="3.40.50.300:FF:000356">
    <property type="entry name" value="DNA repair protein RecN"/>
    <property type="match status" value="1"/>
</dbReference>
<proteinExistence type="inferred from homology"/>
<dbReference type="GO" id="GO:0009432">
    <property type="term" value="P:SOS response"/>
    <property type="evidence" value="ECO:0007669"/>
    <property type="project" value="TreeGrafter"/>
</dbReference>
<dbReference type="NCBIfam" id="TIGR00634">
    <property type="entry name" value="recN"/>
    <property type="match status" value="1"/>
</dbReference>
<accession>A0A839SPL3</accession>
<evidence type="ECO:0000313" key="13">
    <source>
        <dbReference type="Proteomes" id="UP000581135"/>
    </source>
</evidence>
<dbReference type="EMBL" id="JACHXA010000002">
    <property type="protein sequence ID" value="MBB3064837.1"/>
    <property type="molecule type" value="Genomic_DNA"/>
</dbReference>
<protein>
    <recommendedName>
        <fullName evidence="3 9">DNA repair protein RecN</fullName>
    </recommendedName>
    <alternativeName>
        <fullName evidence="8 9">Recombination protein N</fullName>
    </alternativeName>
</protein>
<reference evidence="12 13" key="1">
    <citation type="submission" date="2020-08" db="EMBL/GenBank/DDBJ databases">
        <title>Genomic Encyclopedia of Type Strains, Phase III (KMG-III): the genomes of soil and plant-associated and newly described type strains.</title>
        <authorList>
            <person name="Whitman W."/>
        </authorList>
    </citation>
    <scope>NUCLEOTIDE SEQUENCE [LARGE SCALE GENOMIC DNA]</scope>
    <source>
        <strain evidence="12 13">CECT 8803</strain>
    </source>
</reference>
<organism evidence="12 13">
    <name type="scientific">Limibacillus halophilus</name>
    <dbReference type="NCBI Taxonomy" id="1579333"/>
    <lineage>
        <taxon>Bacteria</taxon>
        <taxon>Pseudomonadati</taxon>
        <taxon>Pseudomonadota</taxon>
        <taxon>Alphaproteobacteria</taxon>
        <taxon>Rhodospirillales</taxon>
        <taxon>Rhodovibrionaceae</taxon>
        <taxon>Limibacillus</taxon>
    </lineage>
</organism>
<evidence type="ECO:0000256" key="4">
    <source>
        <dbReference type="ARBA" id="ARBA00022741"/>
    </source>
</evidence>
<feature type="domain" description="RecF/RecN/SMC N-terminal" evidence="11">
    <location>
        <begin position="14"/>
        <end position="510"/>
    </location>
</feature>
<evidence type="ECO:0000256" key="2">
    <source>
        <dbReference type="ARBA" id="ARBA00009441"/>
    </source>
</evidence>
<evidence type="ECO:0000256" key="10">
    <source>
        <dbReference type="SAM" id="Coils"/>
    </source>
</evidence>
<dbReference type="PIRSF" id="PIRSF003128">
    <property type="entry name" value="RecN"/>
    <property type="match status" value="1"/>
</dbReference>
<keyword evidence="6" id="KW-0067">ATP-binding</keyword>
<dbReference type="Pfam" id="PF02463">
    <property type="entry name" value="SMC_N"/>
    <property type="match status" value="1"/>
</dbReference>
<dbReference type="PROSITE" id="PS00675">
    <property type="entry name" value="SIGMA54_INTERACT_1"/>
    <property type="match status" value="1"/>
</dbReference>
<gene>
    <name evidence="12" type="ORF">FHR98_001109</name>
</gene>
<evidence type="ECO:0000256" key="8">
    <source>
        <dbReference type="ARBA" id="ARBA00033408"/>
    </source>
</evidence>
<dbReference type="GO" id="GO:0006281">
    <property type="term" value="P:DNA repair"/>
    <property type="evidence" value="ECO:0007669"/>
    <property type="project" value="UniProtKB-KW"/>
</dbReference>
<keyword evidence="13" id="KW-1185">Reference proteome</keyword>
<evidence type="ECO:0000256" key="7">
    <source>
        <dbReference type="ARBA" id="ARBA00023204"/>
    </source>
</evidence>
<dbReference type="InterPro" id="IPR004604">
    <property type="entry name" value="DNA_recomb/repair_RecN"/>
</dbReference>
<evidence type="ECO:0000256" key="6">
    <source>
        <dbReference type="ARBA" id="ARBA00022840"/>
    </source>
</evidence>
<keyword evidence="7 9" id="KW-0234">DNA repair</keyword>
<name>A0A839SPL3_9PROT</name>
<dbReference type="RefSeq" id="WP_183415632.1">
    <property type="nucleotide sequence ID" value="NZ_JACHXA010000002.1"/>
</dbReference>
<comment type="caution">
    <text evidence="12">The sequence shown here is derived from an EMBL/GenBank/DDBJ whole genome shotgun (WGS) entry which is preliminary data.</text>
</comment>
<dbReference type="FunFam" id="3.40.50.300:FF:000319">
    <property type="entry name" value="DNA repair protein RecN"/>
    <property type="match status" value="1"/>
</dbReference>
<comment type="similarity">
    <text evidence="2 9">Belongs to the RecN family.</text>
</comment>
<sequence length="554" mass="60068">MLAGLSIRDVVLIDRLDLQFESGLVVLTGETGAGKSILLDSLGLALGERSDSGLLRPGADKATVIASFEAPLDHPLWLLLDEGGVEIEPGEPLLLRRQVSADGRSRAFVNDQPVSVTLLRQLGESLVEVQGHFEQRGLLDPKTHRKTLDLFGGLRVERTAVEQAWARWQNLRTTFEAAQEKLANARRDEDFLRHAIEELARIDPQEGEEEALAERRALLLNAGQLLEAMQDALTQLDSAERPLAAAQRRLEQMSDKAAGRLDGAVSALGRALAETEEARETLQALASDGDFEGEGLQQIEDRYFALKDLARKHRVEVSGLSDLHRDMSEQLAAIDSGDAELQRLEKECGSAEALYWQAADALSKRRKTSAEALDVAVNAELPPLKLDKARFRTAVEKLDPDQAGPSGCDRVVFEVATNPGSPPGALGRIASAGELSRFLLALKLVLAEASPVTTLVFDEVDSGVGGATAAAVGDRLSRLAEKRQILVVTHSPQVASRGRQHWHVEKQADQAQTVTNVRVLDSKARREEIARMLSGASITEEARAAAAKLIGVPE</sequence>
<feature type="coiled-coil region" evidence="10">
    <location>
        <begin position="327"/>
        <end position="354"/>
    </location>
</feature>
<dbReference type="InterPro" id="IPR025662">
    <property type="entry name" value="Sigma_54_int_dom_ATP-bd_1"/>
</dbReference>
<comment type="function">
    <text evidence="1 9">May be involved in recombinational repair of damaged DNA.</text>
</comment>
<evidence type="ECO:0000256" key="9">
    <source>
        <dbReference type="PIRNR" id="PIRNR003128"/>
    </source>
</evidence>
<dbReference type="PANTHER" id="PTHR11059:SF0">
    <property type="entry name" value="DNA REPAIR PROTEIN RECN"/>
    <property type="match status" value="1"/>
</dbReference>
<evidence type="ECO:0000256" key="1">
    <source>
        <dbReference type="ARBA" id="ARBA00003618"/>
    </source>
</evidence>
<dbReference type="InterPro" id="IPR027417">
    <property type="entry name" value="P-loop_NTPase"/>
</dbReference>
<evidence type="ECO:0000313" key="12">
    <source>
        <dbReference type="EMBL" id="MBB3064837.1"/>
    </source>
</evidence>
<dbReference type="Proteomes" id="UP000581135">
    <property type="component" value="Unassembled WGS sequence"/>
</dbReference>
<dbReference type="GO" id="GO:0005524">
    <property type="term" value="F:ATP binding"/>
    <property type="evidence" value="ECO:0007669"/>
    <property type="project" value="UniProtKB-KW"/>
</dbReference>
<dbReference type="CDD" id="cd03241">
    <property type="entry name" value="ABC_RecN"/>
    <property type="match status" value="2"/>
</dbReference>
<dbReference type="PANTHER" id="PTHR11059">
    <property type="entry name" value="DNA REPAIR PROTEIN RECN"/>
    <property type="match status" value="1"/>
</dbReference>
<keyword evidence="5 9" id="KW-0227">DNA damage</keyword>
<dbReference type="AlphaFoldDB" id="A0A839SPL3"/>
<evidence type="ECO:0000256" key="3">
    <source>
        <dbReference type="ARBA" id="ARBA00021315"/>
    </source>
</evidence>
<dbReference type="InterPro" id="IPR003395">
    <property type="entry name" value="RecF/RecN/SMC_N"/>
</dbReference>
<dbReference type="Gene3D" id="3.40.50.300">
    <property type="entry name" value="P-loop containing nucleotide triphosphate hydrolases"/>
    <property type="match status" value="2"/>
</dbReference>
<evidence type="ECO:0000256" key="5">
    <source>
        <dbReference type="ARBA" id="ARBA00022763"/>
    </source>
</evidence>